<dbReference type="Proteomes" id="UP000263642">
    <property type="component" value="Unassembled WGS sequence"/>
</dbReference>
<proteinExistence type="predicted"/>
<feature type="transmembrane region" description="Helical" evidence="1">
    <location>
        <begin position="202"/>
        <end position="221"/>
    </location>
</feature>
<organism evidence="2 3">
    <name type="scientific">Gimesia maris</name>
    <dbReference type="NCBI Taxonomy" id="122"/>
    <lineage>
        <taxon>Bacteria</taxon>
        <taxon>Pseudomonadati</taxon>
        <taxon>Planctomycetota</taxon>
        <taxon>Planctomycetia</taxon>
        <taxon>Planctomycetales</taxon>
        <taxon>Planctomycetaceae</taxon>
        <taxon>Gimesia</taxon>
    </lineage>
</organism>
<dbReference type="AlphaFoldDB" id="A0A3D3R5M1"/>
<keyword evidence="1" id="KW-1133">Transmembrane helix</keyword>
<gene>
    <name evidence="2" type="ORF">DIT97_13700</name>
</gene>
<evidence type="ECO:0000313" key="3">
    <source>
        <dbReference type="Proteomes" id="UP000263642"/>
    </source>
</evidence>
<dbReference type="EMBL" id="DQAY01000078">
    <property type="protein sequence ID" value="HCO24039.1"/>
    <property type="molecule type" value="Genomic_DNA"/>
</dbReference>
<keyword evidence="1" id="KW-0812">Transmembrane</keyword>
<protein>
    <submittedName>
        <fullName evidence="2">Uncharacterized protein</fullName>
    </submittedName>
</protein>
<evidence type="ECO:0000313" key="2">
    <source>
        <dbReference type="EMBL" id="HCO24039.1"/>
    </source>
</evidence>
<comment type="caution">
    <text evidence="2">The sequence shown here is derived from an EMBL/GenBank/DDBJ whole genome shotgun (WGS) entry which is preliminary data.</text>
</comment>
<sequence>MTEELTTPEIVKMDYSIIGPWFKIVVITEIELLAATTKATKHEDILQLLSDGEDPGETLRVFSPMEHPLKRAPLADIQALEWYESTSRSKWQDGPMELKLYYFDQQKEKSKRFKVRFSSPEVRDEMILHIQRLFLKWEQREAPFTFWRCGVPPLLFVLLTFVIFTLRAIFHFFKFGVKIADLPGGIGEKTVAVLQIAYSRDFPLMISAVVFALGWWFVTWWRPPIRTIARPVRDITQAT</sequence>
<accession>A0A3D3R5M1</accession>
<evidence type="ECO:0000256" key="1">
    <source>
        <dbReference type="SAM" id="Phobius"/>
    </source>
</evidence>
<keyword evidence="1" id="KW-0472">Membrane</keyword>
<feature type="transmembrane region" description="Helical" evidence="1">
    <location>
        <begin position="154"/>
        <end position="173"/>
    </location>
</feature>
<reference evidence="2 3" key="1">
    <citation type="journal article" date="2018" name="Nat. Biotechnol.">
        <title>A standardized bacterial taxonomy based on genome phylogeny substantially revises the tree of life.</title>
        <authorList>
            <person name="Parks D.H."/>
            <person name="Chuvochina M."/>
            <person name="Waite D.W."/>
            <person name="Rinke C."/>
            <person name="Skarshewski A."/>
            <person name="Chaumeil P.A."/>
            <person name="Hugenholtz P."/>
        </authorList>
    </citation>
    <scope>NUCLEOTIDE SEQUENCE [LARGE SCALE GENOMIC DNA]</scope>
    <source>
        <strain evidence="2">UBA9375</strain>
    </source>
</reference>
<name>A0A3D3R5M1_9PLAN</name>